<dbReference type="SUPFAM" id="SSF51338">
    <property type="entry name" value="Composite domain of metallo-dependent hydrolases"/>
    <property type="match status" value="1"/>
</dbReference>
<dbReference type="InterPro" id="IPR011059">
    <property type="entry name" value="Metal-dep_hydrolase_composite"/>
</dbReference>
<dbReference type="PANTHER" id="PTHR32027:SF0">
    <property type="entry name" value="CYTOSINE DEAMINASE"/>
    <property type="match status" value="1"/>
</dbReference>
<comment type="caution">
    <text evidence="2">The sequence shown here is derived from an EMBL/GenBank/DDBJ whole genome shotgun (WGS) entry which is preliminary data.</text>
</comment>
<dbReference type="PANTHER" id="PTHR32027">
    <property type="entry name" value="CYTOSINE DEAMINASE"/>
    <property type="match status" value="1"/>
</dbReference>
<dbReference type="SUPFAM" id="SSF51556">
    <property type="entry name" value="Metallo-dependent hydrolases"/>
    <property type="match status" value="1"/>
</dbReference>
<gene>
    <name evidence="2" type="ORF">ACFSMZ_06850</name>
</gene>
<dbReference type="InterPro" id="IPR032466">
    <property type="entry name" value="Metal_Hydrolase"/>
</dbReference>
<keyword evidence="2" id="KW-0378">Hydrolase</keyword>
<accession>A0ABW5DJF0</accession>
<dbReference type="NCBIfam" id="NF005759">
    <property type="entry name" value="PRK07583.1"/>
    <property type="match status" value="1"/>
</dbReference>
<reference evidence="3" key="1">
    <citation type="journal article" date="2019" name="Int. J. Syst. Evol. Microbiol.">
        <title>The Global Catalogue of Microorganisms (GCM) 10K type strain sequencing project: providing services to taxonomists for standard genome sequencing and annotation.</title>
        <authorList>
            <consortium name="The Broad Institute Genomics Platform"/>
            <consortium name="The Broad Institute Genome Sequencing Center for Infectious Disease"/>
            <person name="Wu L."/>
            <person name="Ma J."/>
        </authorList>
    </citation>
    <scope>NUCLEOTIDE SEQUENCE [LARGE SCALE GENOMIC DNA]</scope>
    <source>
        <strain evidence="3">KCTC 23707</strain>
    </source>
</reference>
<dbReference type="Proteomes" id="UP001597373">
    <property type="component" value="Unassembled WGS sequence"/>
</dbReference>
<sequence>MNWGPVRSVVLRNARVPAALADGLALREHDAATGLALVDLAIGPDGRISPSSNAPAIDLGGRIILPCFIDSHVHLDKAFTVRRTGVPAGGLFDAVQLSMADAPNRSPEDLTRRMEMGLRMAHANGTAALRTHLDTQAQPCASPAWQVFARLRDEWRDRLTLQAVALMALERVDDPDFEERCHQIAELGGILGAFVPTGSATADRLDRLFGFATRHGLDIDFHVDESLDPNAIGLELIAESVLRTGFGGRVVAGHCCSIATRPEAEVEALVAKVADAGIHVISLPHSNLYLQDRTPGRTPRLRGITLVHELRAAGVPVHFASDNVQDPFFPFGEFDMLEVIRSSVRIAHLDSAVGAWLPELFLNAAAALRLDSHGRIAAGNPADFIVFDATDWYGLLSHAHAERVVFRNGSVLPSGGMDWRQPFESESR</sequence>
<dbReference type="RefSeq" id="WP_345098585.1">
    <property type="nucleotide sequence ID" value="NZ_BAABGS010000018.1"/>
</dbReference>
<dbReference type="Gene3D" id="2.30.40.10">
    <property type="entry name" value="Urease, subunit C, domain 1"/>
    <property type="match status" value="1"/>
</dbReference>
<protein>
    <submittedName>
        <fullName evidence="2">Cytosine deaminase</fullName>
        <ecNumber evidence="2">3.5.4.1</ecNumber>
    </submittedName>
</protein>
<dbReference type="InterPro" id="IPR013108">
    <property type="entry name" value="Amidohydro_3"/>
</dbReference>
<keyword evidence="3" id="KW-1185">Reference proteome</keyword>
<evidence type="ECO:0000313" key="3">
    <source>
        <dbReference type="Proteomes" id="UP001597373"/>
    </source>
</evidence>
<organism evidence="2 3">
    <name type="scientific">Chelativorans composti</name>
    <dbReference type="NCBI Taxonomy" id="768533"/>
    <lineage>
        <taxon>Bacteria</taxon>
        <taxon>Pseudomonadati</taxon>
        <taxon>Pseudomonadota</taxon>
        <taxon>Alphaproteobacteria</taxon>
        <taxon>Hyphomicrobiales</taxon>
        <taxon>Phyllobacteriaceae</taxon>
        <taxon>Chelativorans</taxon>
    </lineage>
</organism>
<dbReference type="CDD" id="cd01293">
    <property type="entry name" value="Bact_CD"/>
    <property type="match status" value="1"/>
</dbReference>
<proteinExistence type="predicted"/>
<dbReference type="Pfam" id="PF07969">
    <property type="entry name" value="Amidohydro_3"/>
    <property type="match status" value="1"/>
</dbReference>
<dbReference type="EC" id="3.5.4.1" evidence="2"/>
<dbReference type="EMBL" id="JBHUIR010000020">
    <property type="protein sequence ID" value="MFD2259480.1"/>
    <property type="molecule type" value="Genomic_DNA"/>
</dbReference>
<dbReference type="Gene3D" id="3.20.20.140">
    <property type="entry name" value="Metal-dependent hydrolases"/>
    <property type="match status" value="1"/>
</dbReference>
<name>A0ABW5DJF0_9HYPH</name>
<feature type="domain" description="Amidohydrolase 3" evidence="1">
    <location>
        <begin position="144"/>
        <end position="389"/>
    </location>
</feature>
<dbReference type="GO" id="GO:0004131">
    <property type="term" value="F:cytosine deaminase activity"/>
    <property type="evidence" value="ECO:0007669"/>
    <property type="project" value="UniProtKB-EC"/>
</dbReference>
<evidence type="ECO:0000259" key="1">
    <source>
        <dbReference type="Pfam" id="PF07969"/>
    </source>
</evidence>
<dbReference type="InterPro" id="IPR052349">
    <property type="entry name" value="Metallo-hydrolase_Enzymes"/>
</dbReference>
<evidence type="ECO:0000313" key="2">
    <source>
        <dbReference type="EMBL" id="MFD2259480.1"/>
    </source>
</evidence>